<sequence length="78" mass="8095">LAVSSFVGVVGLALLARAFGGFRFSNASACGPSTLWRSEVVVLVVRCPSHMVAQWSPSRVCVVTLVGGRGIALFNSAT</sequence>
<accession>A0A843UD46</accession>
<reference evidence="1" key="1">
    <citation type="submission" date="2017-07" db="EMBL/GenBank/DDBJ databases">
        <title>Taro Niue Genome Assembly and Annotation.</title>
        <authorList>
            <person name="Atibalentja N."/>
            <person name="Keating K."/>
            <person name="Fields C.J."/>
        </authorList>
    </citation>
    <scope>NUCLEOTIDE SEQUENCE</scope>
    <source>
        <strain evidence="1">Niue_2</strain>
        <tissue evidence="1">Leaf</tissue>
    </source>
</reference>
<name>A0A843UD46_COLES</name>
<protein>
    <submittedName>
        <fullName evidence="1">Uncharacterized protein</fullName>
    </submittedName>
</protein>
<feature type="non-terminal residue" evidence="1">
    <location>
        <position position="78"/>
    </location>
</feature>
<evidence type="ECO:0000313" key="1">
    <source>
        <dbReference type="EMBL" id="MQL81478.1"/>
    </source>
</evidence>
<organism evidence="1 2">
    <name type="scientific">Colocasia esculenta</name>
    <name type="common">Wild taro</name>
    <name type="synonym">Arum esculentum</name>
    <dbReference type="NCBI Taxonomy" id="4460"/>
    <lineage>
        <taxon>Eukaryota</taxon>
        <taxon>Viridiplantae</taxon>
        <taxon>Streptophyta</taxon>
        <taxon>Embryophyta</taxon>
        <taxon>Tracheophyta</taxon>
        <taxon>Spermatophyta</taxon>
        <taxon>Magnoliopsida</taxon>
        <taxon>Liliopsida</taxon>
        <taxon>Araceae</taxon>
        <taxon>Aroideae</taxon>
        <taxon>Colocasieae</taxon>
        <taxon>Colocasia</taxon>
    </lineage>
</organism>
<keyword evidence="2" id="KW-1185">Reference proteome</keyword>
<dbReference type="AlphaFoldDB" id="A0A843UD46"/>
<proteinExistence type="predicted"/>
<dbReference type="Proteomes" id="UP000652761">
    <property type="component" value="Unassembled WGS sequence"/>
</dbReference>
<evidence type="ECO:0000313" key="2">
    <source>
        <dbReference type="Proteomes" id="UP000652761"/>
    </source>
</evidence>
<dbReference type="EMBL" id="NMUH01000569">
    <property type="protein sequence ID" value="MQL81478.1"/>
    <property type="molecule type" value="Genomic_DNA"/>
</dbReference>
<gene>
    <name evidence="1" type="ORF">Taro_013937</name>
</gene>
<comment type="caution">
    <text evidence="1">The sequence shown here is derived from an EMBL/GenBank/DDBJ whole genome shotgun (WGS) entry which is preliminary data.</text>
</comment>